<name>L2FA70_9GAMM</name>
<dbReference type="EMBL" id="ANIN01000001">
    <property type="protein sequence ID" value="ELA09795.1"/>
    <property type="molecule type" value="Genomic_DNA"/>
</dbReference>
<evidence type="ECO:0000256" key="1">
    <source>
        <dbReference type="ARBA" id="ARBA00005233"/>
    </source>
</evidence>
<comment type="caution">
    <text evidence="2">The sequence shown here is derived from an EMBL/GenBank/DDBJ whole genome shotgun (WGS) entry which is preliminary data.</text>
</comment>
<dbReference type="RefSeq" id="WP_009767611.1">
    <property type="nucleotide sequence ID" value="NZ_ANIN01000001.1"/>
</dbReference>
<reference evidence="2 3" key="1">
    <citation type="journal article" date="2013" name="Genome Announc.">
        <title>Genome Sequence of Moraxella macacae 0408225, a Novel Bacterial Species Isolated from a Cynomolgus Macaque with Epistaxis.</title>
        <authorList>
            <person name="Ladner J.T."/>
            <person name="Whitehouse C.A."/>
            <person name="Koroleva G.I."/>
            <person name="Palacios G.F."/>
        </authorList>
    </citation>
    <scope>NUCLEOTIDE SEQUENCE [LARGE SCALE GENOMIC DNA]</scope>
    <source>
        <strain evidence="2 3">0408225</strain>
    </source>
</reference>
<dbReference type="SUPFAM" id="SSF54523">
    <property type="entry name" value="Pili subunits"/>
    <property type="match status" value="1"/>
</dbReference>
<dbReference type="OrthoDB" id="6650569at2"/>
<evidence type="ECO:0000313" key="2">
    <source>
        <dbReference type="EMBL" id="ELA09795.1"/>
    </source>
</evidence>
<dbReference type="Gene3D" id="3.30.700.10">
    <property type="entry name" value="Glycoprotein, Type 4 Pilin"/>
    <property type="match status" value="1"/>
</dbReference>
<dbReference type="InterPro" id="IPR045584">
    <property type="entry name" value="Pilin-like"/>
</dbReference>
<dbReference type="InterPro" id="IPR001082">
    <property type="entry name" value="Pilin"/>
</dbReference>
<accession>L2FA70</accession>
<dbReference type="PATRIC" id="fig|1230338.3.peg.1155"/>
<dbReference type="STRING" id="1230338.MOMA_05315"/>
<dbReference type="Pfam" id="PF00114">
    <property type="entry name" value="Pilin"/>
    <property type="match status" value="1"/>
</dbReference>
<protein>
    <submittedName>
        <fullName evidence="2">Fimbrial subunit FimA</fullName>
    </submittedName>
</protein>
<dbReference type="GO" id="GO:0007155">
    <property type="term" value="P:cell adhesion"/>
    <property type="evidence" value="ECO:0007669"/>
    <property type="project" value="InterPro"/>
</dbReference>
<organism evidence="2 3">
    <name type="scientific">Moraxella macacae 0408225</name>
    <dbReference type="NCBI Taxonomy" id="1230338"/>
    <lineage>
        <taxon>Bacteria</taxon>
        <taxon>Pseudomonadati</taxon>
        <taxon>Pseudomonadota</taxon>
        <taxon>Gammaproteobacteria</taxon>
        <taxon>Moraxellales</taxon>
        <taxon>Moraxellaceae</taxon>
        <taxon>Moraxella</taxon>
    </lineage>
</organism>
<sequence length="142" mass="15034">MGLFVYGLISILAAIAIPAYQDYIAKSQVSEAFTLADGLKTTIATNRQNGSCFDNKTSATAGVEVLTGKYGTATVLEEKPKGTVGLICGIHYKFNASGVSDLLTNKEIVLKLDETSGTLKLDTVASKTSTSDVKKYLPSAFK</sequence>
<dbReference type="AlphaFoldDB" id="L2FA70"/>
<dbReference type="eggNOG" id="COG4969">
    <property type="taxonomic scope" value="Bacteria"/>
</dbReference>
<comment type="similarity">
    <text evidence="1">Belongs to the N-Me-Phe pilin family.</text>
</comment>
<dbReference type="GO" id="GO:0009289">
    <property type="term" value="C:pilus"/>
    <property type="evidence" value="ECO:0007669"/>
    <property type="project" value="InterPro"/>
</dbReference>
<proteinExistence type="inferred from homology"/>
<gene>
    <name evidence="2" type="ORF">MOMA_05315</name>
</gene>
<keyword evidence="3" id="KW-1185">Reference proteome</keyword>
<evidence type="ECO:0000313" key="3">
    <source>
        <dbReference type="Proteomes" id="UP000023795"/>
    </source>
</evidence>
<dbReference type="Proteomes" id="UP000023795">
    <property type="component" value="Unassembled WGS sequence"/>
</dbReference>